<evidence type="ECO:0000256" key="1">
    <source>
        <dbReference type="ARBA" id="ARBA00022630"/>
    </source>
</evidence>
<dbReference type="Proteomes" id="UP000800097">
    <property type="component" value="Unassembled WGS sequence"/>
</dbReference>
<sequence>MHSAQVQRIQKDYPWVQTPLVVQAPLRLITFAEIAVEVSKAGGIGFVAAGTDPSHLDSDLQTASSLVSTHTPPVPTASSPAGPLLPLGVGFIVWGCSLSVSLAAIQKHRPAAAWLFAPSSAAQLREWSQEIRRVSPQTKIWVQVGSVADAMAFLEAAEPDVLVLQGTDAGGHGLVRGASVISLVPEVVDAVDSYFNDRPAADQQFGKPLIVAAGGITESRSAAAALVLGAQGIAMGTRFLASHEVHIARGYQEDVLRATDGGQSTGRTKLYDALRGTVWMDTYNGRGILNKTFTDAESGMDEQENKRLYEESLKKGDMGWGPEGRLTAYAGSGVGLVKEVKGAGEIVEEIRRGVAKVLGGVGGRERGGT</sequence>
<name>A0A6A6JW97_WESOR</name>
<dbReference type="EMBL" id="ML986484">
    <property type="protein sequence ID" value="KAF2280677.1"/>
    <property type="molecule type" value="Genomic_DNA"/>
</dbReference>
<keyword evidence="4" id="KW-0223">Dioxygenase</keyword>
<keyword evidence="1" id="KW-0285">Flavoprotein</keyword>
<dbReference type="SUPFAM" id="SSF51412">
    <property type="entry name" value="Inosine monophosphate dehydrogenase (IMPDH)"/>
    <property type="match status" value="1"/>
</dbReference>
<evidence type="ECO:0000313" key="5">
    <source>
        <dbReference type="Proteomes" id="UP000800097"/>
    </source>
</evidence>
<evidence type="ECO:0000256" key="2">
    <source>
        <dbReference type="ARBA" id="ARBA00022643"/>
    </source>
</evidence>
<dbReference type="InterPro" id="IPR004136">
    <property type="entry name" value="NMO"/>
</dbReference>
<dbReference type="GO" id="GO:0018580">
    <property type="term" value="F:nitronate monooxygenase activity"/>
    <property type="evidence" value="ECO:0007669"/>
    <property type="project" value="InterPro"/>
</dbReference>
<dbReference type="GeneID" id="54549829"/>
<protein>
    <submittedName>
        <fullName evidence="4">Oxidoreductase 2-nitropropane dioxygenase</fullName>
    </submittedName>
</protein>
<dbReference type="RefSeq" id="XP_033658215.1">
    <property type="nucleotide sequence ID" value="XM_033796654.1"/>
</dbReference>
<dbReference type="CDD" id="cd04730">
    <property type="entry name" value="NPD_like"/>
    <property type="match status" value="1"/>
</dbReference>
<keyword evidence="2" id="KW-0288">FMN</keyword>
<dbReference type="PANTHER" id="PTHR32332">
    <property type="entry name" value="2-NITROPROPANE DIOXYGENASE"/>
    <property type="match status" value="1"/>
</dbReference>
<dbReference type="InterPro" id="IPR013785">
    <property type="entry name" value="Aldolase_TIM"/>
</dbReference>
<dbReference type="Pfam" id="PF03060">
    <property type="entry name" value="NMO"/>
    <property type="match status" value="1"/>
</dbReference>
<dbReference type="PANTHER" id="PTHR32332:SF34">
    <property type="entry name" value="2-NITROPROPANE DIOXYGENASE FAMILY, PUTATIVE-RELATED"/>
    <property type="match status" value="1"/>
</dbReference>
<keyword evidence="3" id="KW-0560">Oxidoreductase</keyword>
<gene>
    <name evidence="4" type="ORF">EI97DRAFT_408850</name>
</gene>
<evidence type="ECO:0000313" key="4">
    <source>
        <dbReference type="EMBL" id="KAF2280677.1"/>
    </source>
</evidence>
<evidence type="ECO:0000256" key="3">
    <source>
        <dbReference type="ARBA" id="ARBA00023002"/>
    </source>
</evidence>
<dbReference type="AlphaFoldDB" id="A0A6A6JW97"/>
<proteinExistence type="predicted"/>
<keyword evidence="5" id="KW-1185">Reference proteome</keyword>
<accession>A0A6A6JW97</accession>
<dbReference type="Gene3D" id="3.20.20.70">
    <property type="entry name" value="Aldolase class I"/>
    <property type="match status" value="1"/>
</dbReference>
<organism evidence="4 5">
    <name type="scientific">Westerdykella ornata</name>
    <dbReference type="NCBI Taxonomy" id="318751"/>
    <lineage>
        <taxon>Eukaryota</taxon>
        <taxon>Fungi</taxon>
        <taxon>Dikarya</taxon>
        <taxon>Ascomycota</taxon>
        <taxon>Pezizomycotina</taxon>
        <taxon>Dothideomycetes</taxon>
        <taxon>Pleosporomycetidae</taxon>
        <taxon>Pleosporales</taxon>
        <taxon>Sporormiaceae</taxon>
        <taxon>Westerdykella</taxon>
    </lineage>
</organism>
<dbReference type="GO" id="GO:0051213">
    <property type="term" value="F:dioxygenase activity"/>
    <property type="evidence" value="ECO:0007669"/>
    <property type="project" value="UniProtKB-KW"/>
</dbReference>
<reference evidence="4" key="1">
    <citation type="journal article" date="2020" name="Stud. Mycol.">
        <title>101 Dothideomycetes genomes: a test case for predicting lifestyles and emergence of pathogens.</title>
        <authorList>
            <person name="Haridas S."/>
            <person name="Albert R."/>
            <person name="Binder M."/>
            <person name="Bloem J."/>
            <person name="Labutti K."/>
            <person name="Salamov A."/>
            <person name="Andreopoulos B."/>
            <person name="Baker S."/>
            <person name="Barry K."/>
            <person name="Bills G."/>
            <person name="Bluhm B."/>
            <person name="Cannon C."/>
            <person name="Castanera R."/>
            <person name="Culley D."/>
            <person name="Daum C."/>
            <person name="Ezra D."/>
            <person name="Gonzalez J."/>
            <person name="Henrissat B."/>
            <person name="Kuo A."/>
            <person name="Liang C."/>
            <person name="Lipzen A."/>
            <person name="Lutzoni F."/>
            <person name="Magnuson J."/>
            <person name="Mondo S."/>
            <person name="Nolan M."/>
            <person name="Ohm R."/>
            <person name="Pangilinan J."/>
            <person name="Park H.-J."/>
            <person name="Ramirez L."/>
            <person name="Alfaro M."/>
            <person name="Sun H."/>
            <person name="Tritt A."/>
            <person name="Yoshinaga Y."/>
            <person name="Zwiers L.-H."/>
            <person name="Turgeon B."/>
            <person name="Goodwin S."/>
            <person name="Spatafora J."/>
            <person name="Crous P."/>
            <person name="Grigoriev I."/>
        </authorList>
    </citation>
    <scope>NUCLEOTIDE SEQUENCE</scope>
    <source>
        <strain evidence="4">CBS 379.55</strain>
    </source>
</reference>
<dbReference type="OrthoDB" id="2349068at2759"/>